<keyword evidence="2 3" id="KW-0143">Chaperone</keyword>
<comment type="subcellular location">
    <subcellularLocation>
        <location evidence="3">Cytoplasm</location>
    </subcellularLocation>
</comment>
<dbReference type="PANTHER" id="PTHR33643:SF1">
    <property type="entry name" value="UREASE ACCESSORY PROTEIN D"/>
    <property type="match status" value="1"/>
</dbReference>
<comment type="caution">
    <text evidence="4">The sequence shown here is derived from an EMBL/GenBank/DDBJ whole genome shotgun (WGS) entry which is preliminary data.</text>
</comment>
<keyword evidence="5" id="KW-1185">Reference proteome</keyword>
<evidence type="ECO:0000313" key="4">
    <source>
        <dbReference type="EMBL" id="MBC3863650.1"/>
    </source>
</evidence>
<dbReference type="HAMAP" id="MF_01384">
    <property type="entry name" value="UreD"/>
    <property type="match status" value="1"/>
</dbReference>
<dbReference type="GO" id="GO:0016151">
    <property type="term" value="F:nickel cation binding"/>
    <property type="evidence" value="ECO:0007669"/>
    <property type="project" value="UniProtKB-UniRule"/>
</dbReference>
<accession>A0A923HIH5</accession>
<evidence type="ECO:0000256" key="2">
    <source>
        <dbReference type="ARBA" id="ARBA00023186"/>
    </source>
</evidence>
<dbReference type="PANTHER" id="PTHR33643">
    <property type="entry name" value="UREASE ACCESSORY PROTEIN D"/>
    <property type="match status" value="1"/>
</dbReference>
<dbReference type="Proteomes" id="UP000634011">
    <property type="component" value="Unassembled WGS sequence"/>
</dbReference>
<gene>
    <name evidence="3" type="primary">ureD</name>
    <name evidence="4" type="ORF">H8K32_16200</name>
</gene>
<dbReference type="EMBL" id="JACOFV010000016">
    <property type="protein sequence ID" value="MBC3863650.1"/>
    <property type="molecule type" value="Genomic_DNA"/>
</dbReference>
<dbReference type="AlphaFoldDB" id="A0A923HIH5"/>
<keyword evidence="3" id="KW-0963">Cytoplasm</keyword>
<evidence type="ECO:0000313" key="5">
    <source>
        <dbReference type="Proteomes" id="UP000634011"/>
    </source>
</evidence>
<comment type="function">
    <text evidence="3">Required for maturation of urease via the functional incorporation of the urease nickel metallocenter.</text>
</comment>
<sequence length="289" mass="31299">MKDAVLSTPLKTHWYASLQLGFADDAGTTRLIERKHSGPLRVQKPLYPEGSAICHAILIHPPGGVVGGDQLQISAAVGENAHALITTPGAAKWYRSNGYTSAQTIELHVGDNAHLEWLPQETIFFDDAKVNLSQTVHLTGNASFIAADILCFGRTASEETYNTGEIHQNSSIFRDGKMIWHEQGSISGGSGAMQSPLGLNGKSVCAMVLACGKSLNSDQLQQLREQTGSLINLHEADALCGVTQMKGVIVARYLGNSSELAKQWLQLVWQHLRPVINAQVAVIPRIWNT</sequence>
<proteinExistence type="inferred from homology"/>
<comment type="subunit">
    <text evidence="3">UreD, UreF and UreG form a complex that acts as a GTP-hydrolysis-dependent molecular chaperone, activating the urease apoprotein by helping to assemble the nickel containing metallocenter of UreC. The UreE protein probably delivers the nickel.</text>
</comment>
<dbReference type="RefSeq" id="WP_186913593.1">
    <property type="nucleotide sequence ID" value="NZ_JACOFV010000016.1"/>
</dbReference>
<keyword evidence="3" id="KW-0996">Nickel insertion</keyword>
<organism evidence="4 5">
    <name type="scientific">Undibacterium jejuense</name>
    <dbReference type="NCBI Taxonomy" id="1344949"/>
    <lineage>
        <taxon>Bacteria</taxon>
        <taxon>Pseudomonadati</taxon>
        <taxon>Pseudomonadota</taxon>
        <taxon>Betaproteobacteria</taxon>
        <taxon>Burkholderiales</taxon>
        <taxon>Oxalobacteraceae</taxon>
        <taxon>Undibacterium</taxon>
    </lineage>
</organism>
<dbReference type="InterPro" id="IPR002669">
    <property type="entry name" value="UreD"/>
</dbReference>
<comment type="similarity">
    <text evidence="1 3">Belongs to the UreD family.</text>
</comment>
<dbReference type="GO" id="GO:0005737">
    <property type="term" value="C:cytoplasm"/>
    <property type="evidence" value="ECO:0007669"/>
    <property type="project" value="UniProtKB-SubCell"/>
</dbReference>
<protein>
    <recommendedName>
        <fullName evidence="3">Urease accessory protein UreD</fullName>
    </recommendedName>
</protein>
<reference evidence="4" key="1">
    <citation type="submission" date="2020-08" db="EMBL/GenBank/DDBJ databases">
        <title>Novel species isolated from subtropical streams in China.</title>
        <authorList>
            <person name="Lu H."/>
        </authorList>
    </citation>
    <scope>NUCLEOTIDE SEQUENCE</scope>
    <source>
        <strain evidence="4">KACC 12607</strain>
    </source>
</reference>
<name>A0A923HIH5_9BURK</name>
<dbReference type="Pfam" id="PF01774">
    <property type="entry name" value="UreD"/>
    <property type="match status" value="1"/>
</dbReference>
<evidence type="ECO:0000256" key="3">
    <source>
        <dbReference type="HAMAP-Rule" id="MF_01384"/>
    </source>
</evidence>
<evidence type="ECO:0000256" key="1">
    <source>
        <dbReference type="ARBA" id="ARBA00007177"/>
    </source>
</evidence>